<dbReference type="RefSeq" id="XP_022251642.1">
    <property type="nucleotide sequence ID" value="XM_022395934.1"/>
</dbReference>
<accession>A0ABM1T6Y6</accession>
<keyword evidence="13" id="KW-1185">Reference proteome</keyword>
<keyword evidence="5 12" id="KW-0812">Transmembrane</keyword>
<keyword evidence="7" id="KW-0915">Sodium</keyword>
<evidence type="ECO:0000256" key="8">
    <source>
        <dbReference type="ARBA" id="ARBA00023065"/>
    </source>
</evidence>
<evidence type="ECO:0000313" key="13">
    <source>
        <dbReference type="Proteomes" id="UP000694941"/>
    </source>
</evidence>
<comment type="similarity">
    <text evidence="2 12">Belongs to the amiloride-sensitive sodium channel (TC 1.A.6) family.</text>
</comment>
<gene>
    <name evidence="14" type="primary">LOC111087839</name>
</gene>
<evidence type="ECO:0000256" key="12">
    <source>
        <dbReference type="RuleBase" id="RU000679"/>
    </source>
</evidence>
<evidence type="ECO:0000256" key="9">
    <source>
        <dbReference type="ARBA" id="ARBA00023136"/>
    </source>
</evidence>
<keyword evidence="10 12" id="KW-0739">Sodium transport</keyword>
<sequence length="128" mass="14911">MKTRVKVKSVCLFLLKILCLTGFLWQGVKFLQLYYSYPTSVQIDIGRGDTLEFPAITICHTNRLRKSFVEDRWPEVFGENSTVGKRRSLAFDLMQFLPNYYINLTLEEQIQAGHQIQSLVPRCTCERT</sequence>
<dbReference type="Pfam" id="PF00858">
    <property type="entry name" value="ASC"/>
    <property type="match status" value="1"/>
</dbReference>
<keyword evidence="6" id="KW-1133">Transmembrane helix</keyword>
<proteinExistence type="inferred from homology"/>
<evidence type="ECO:0000313" key="14">
    <source>
        <dbReference type="RefSeq" id="XP_022251642.1"/>
    </source>
</evidence>
<dbReference type="GeneID" id="111087839"/>
<evidence type="ECO:0000256" key="2">
    <source>
        <dbReference type="ARBA" id="ARBA00007193"/>
    </source>
</evidence>
<keyword evidence="9" id="KW-0472">Membrane</keyword>
<dbReference type="InterPro" id="IPR001873">
    <property type="entry name" value="ENaC"/>
</dbReference>
<evidence type="ECO:0000256" key="5">
    <source>
        <dbReference type="ARBA" id="ARBA00022692"/>
    </source>
</evidence>
<dbReference type="PANTHER" id="PTHR11690:SF248">
    <property type="entry name" value="PICKPOCKET 17, ISOFORM A"/>
    <property type="match status" value="1"/>
</dbReference>
<evidence type="ECO:0000256" key="10">
    <source>
        <dbReference type="ARBA" id="ARBA00023201"/>
    </source>
</evidence>
<evidence type="ECO:0000256" key="7">
    <source>
        <dbReference type="ARBA" id="ARBA00023053"/>
    </source>
</evidence>
<protein>
    <submittedName>
        <fullName evidence="14">Uncharacterized protein LOC111087839</fullName>
    </submittedName>
</protein>
<keyword evidence="8 12" id="KW-0406">Ion transport</keyword>
<keyword evidence="3 12" id="KW-0813">Transport</keyword>
<evidence type="ECO:0000256" key="4">
    <source>
        <dbReference type="ARBA" id="ARBA00022461"/>
    </source>
</evidence>
<dbReference type="PANTHER" id="PTHR11690">
    <property type="entry name" value="AMILORIDE-SENSITIVE SODIUM CHANNEL-RELATED"/>
    <property type="match status" value="1"/>
</dbReference>
<dbReference type="Proteomes" id="UP000694941">
    <property type="component" value="Unplaced"/>
</dbReference>
<keyword evidence="4 12" id="KW-0894">Sodium channel</keyword>
<feature type="non-terminal residue" evidence="14">
    <location>
        <position position="128"/>
    </location>
</feature>
<comment type="subcellular location">
    <subcellularLocation>
        <location evidence="1">Membrane</location>
        <topology evidence="1">Multi-pass membrane protein</topology>
    </subcellularLocation>
</comment>
<evidence type="ECO:0000256" key="3">
    <source>
        <dbReference type="ARBA" id="ARBA00022448"/>
    </source>
</evidence>
<organism evidence="13 14">
    <name type="scientific">Limulus polyphemus</name>
    <name type="common">Atlantic horseshoe crab</name>
    <dbReference type="NCBI Taxonomy" id="6850"/>
    <lineage>
        <taxon>Eukaryota</taxon>
        <taxon>Metazoa</taxon>
        <taxon>Ecdysozoa</taxon>
        <taxon>Arthropoda</taxon>
        <taxon>Chelicerata</taxon>
        <taxon>Merostomata</taxon>
        <taxon>Xiphosura</taxon>
        <taxon>Limulidae</taxon>
        <taxon>Limulus</taxon>
    </lineage>
</organism>
<name>A0ABM1T6Y6_LIMPO</name>
<evidence type="ECO:0000256" key="1">
    <source>
        <dbReference type="ARBA" id="ARBA00004141"/>
    </source>
</evidence>
<keyword evidence="11 12" id="KW-0407">Ion channel</keyword>
<evidence type="ECO:0000256" key="11">
    <source>
        <dbReference type="ARBA" id="ARBA00023303"/>
    </source>
</evidence>
<reference evidence="14" key="1">
    <citation type="submission" date="2025-08" db="UniProtKB">
        <authorList>
            <consortium name="RefSeq"/>
        </authorList>
    </citation>
    <scope>IDENTIFICATION</scope>
    <source>
        <tissue evidence="14">Muscle</tissue>
    </source>
</reference>
<evidence type="ECO:0000256" key="6">
    <source>
        <dbReference type="ARBA" id="ARBA00022989"/>
    </source>
</evidence>